<dbReference type="Proteomes" id="UP000252519">
    <property type="component" value="Unassembled WGS sequence"/>
</dbReference>
<protein>
    <submittedName>
        <fullName evidence="2">Uncharacterized protein</fullName>
    </submittedName>
</protein>
<gene>
    <name evidence="2" type="ORF">ANCCAN_07601</name>
</gene>
<proteinExistence type="predicted"/>
<sequence length="271" mass="31217">MAGVIDVQNMVNHREVQEVAPIVVRESEEVRLRRVLEMAELVMDDRRLEVNDLSTRLQELRRQAERLEERAENEKRRRKEEHEMFVEKLRRARSAVSAEQLLTEKHKQENLLLAKDLGRLRWAISQSQVEVIENDPTSVEEVILAHLCAGEVKETEIVMKSDGKMRLSVLVALNGATRHLTAFATSEDGDYYRGRPLPNQWSEDRWIGDRDGIELKFGDLRVTNFGDMRRLPFSLLDTIRRSLQSSACFSGLADMEKLQIELLEKGVAVPS</sequence>
<keyword evidence="3" id="KW-1185">Reference proteome</keyword>
<evidence type="ECO:0000256" key="1">
    <source>
        <dbReference type="SAM" id="Coils"/>
    </source>
</evidence>
<comment type="caution">
    <text evidence="2">The sequence shown here is derived from an EMBL/GenBank/DDBJ whole genome shotgun (WGS) entry which is preliminary data.</text>
</comment>
<name>A0A368GPX0_ANCCA</name>
<organism evidence="2 3">
    <name type="scientific">Ancylostoma caninum</name>
    <name type="common">Dog hookworm</name>
    <dbReference type="NCBI Taxonomy" id="29170"/>
    <lineage>
        <taxon>Eukaryota</taxon>
        <taxon>Metazoa</taxon>
        <taxon>Ecdysozoa</taxon>
        <taxon>Nematoda</taxon>
        <taxon>Chromadorea</taxon>
        <taxon>Rhabditida</taxon>
        <taxon>Rhabditina</taxon>
        <taxon>Rhabditomorpha</taxon>
        <taxon>Strongyloidea</taxon>
        <taxon>Ancylostomatidae</taxon>
        <taxon>Ancylostomatinae</taxon>
        <taxon>Ancylostoma</taxon>
    </lineage>
</organism>
<dbReference type="EMBL" id="JOJR01000080">
    <property type="protein sequence ID" value="RCN46423.1"/>
    <property type="molecule type" value="Genomic_DNA"/>
</dbReference>
<evidence type="ECO:0000313" key="2">
    <source>
        <dbReference type="EMBL" id="RCN46423.1"/>
    </source>
</evidence>
<dbReference type="OrthoDB" id="5888346at2759"/>
<dbReference type="AlphaFoldDB" id="A0A368GPX0"/>
<accession>A0A368GPX0</accession>
<evidence type="ECO:0000313" key="3">
    <source>
        <dbReference type="Proteomes" id="UP000252519"/>
    </source>
</evidence>
<reference evidence="2 3" key="1">
    <citation type="submission" date="2014-10" db="EMBL/GenBank/DDBJ databases">
        <title>Draft genome of the hookworm Ancylostoma caninum.</title>
        <authorList>
            <person name="Mitreva M."/>
        </authorList>
    </citation>
    <scope>NUCLEOTIDE SEQUENCE [LARGE SCALE GENOMIC DNA]</scope>
    <source>
        <strain evidence="2 3">Baltimore</strain>
    </source>
</reference>
<feature type="coiled-coil region" evidence="1">
    <location>
        <begin position="43"/>
        <end position="84"/>
    </location>
</feature>
<keyword evidence="1" id="KW-0175">Coiled coil</keyword>